<dbReference type="AlphaFoldDB" id="A0A4U9RQ68"/>
<keyword evidence="3" id="KW-0012">Acyltransferase</keyword>
<dbReference type="PANTHER" id="PTHR11712:SF336">
    <property type="entry name" value="3-OXOACYL-[ACYL-CARRIER-PROTEIN] SYNTHASE, MITOCHONDRIAL"/>
    <property type="match status" value="1"/>
</dbReference>
<proteinExistence type="predicted"/>
<gene>
    <name evidence="3" type="primary">fabF_1</name>
    <name evidence="3" type="ORF">NCTC503_02154</name>
</gene>
<dbReference type="PANTHER" id="PTHR11712">
    <property type="entry name" value="POLYKETIDE SYNTHASE-RELATED"/>
    <property type="match status" value="1"/>
</dbReference>
<dbReference type="GO" id="GO:0006633">
    <property type="term" value="P:fatty acid biosynthetic process"/>
    <property type="evidence" value="ECO:0007669"/>
    <property type="project" value="TreeGrafter"/>
</dbReference>
<evidence type="ECO:0000313" key="3">
    <source>
        <dbReference type="EMBL" id="VTQ93651.1"/>
    </source>
</evidence>
<dbReference type="InterPro" id="IPR014030">
    <property type="entry name" value="Ketoacyl_synth_N"/>
</dbReference>
<dbReference type="EC" id="2.3.1.41" evidence="3"/>
<dbReference type="OrthoDB" id="2082535at2"/>
<evidence type="ECO:0000313" key="4">
    <source>
        <dbReference type="Proteomes" id="UP000308489"/>
    </source>
</evidence>
<dbReference type="GO" id="GO:0004315">
    <property type="term" value="F:3-oxoacyl-[acyl-carrier-protein] synthase activity"/>
    <property type="evidence" value="ECO:0007669"/>
    <property type="project" value="UniProtKB-EC"/>
</dbReference>
<keyword evidence="1 3" id="KW-0808">Transferase</keyword>
<evidence type="ECO:0000259" key="2">
    <source>
        <dbReference type="Pfam" id="PF00109"/>
    </source>
</evidence>
<dbReference type="Proteomes" id="UP000308489">
    <property type="component" value="Chromosome 1"/>
</dbReference>
<organism evidence="3 4">
    <name type="scientific">Hathewaya histolytica</name>
    <name type="common">Clostridium histolyticum</name>
    <dbReference type="NCBI Taxonomy" id="1498"/>
    <lineage>
        <taxon>Bacteria</taxon>
        <taxon>Bacillati</taxon>
        <taxon>Bacillota</taxon>
        <taxon>Clostridia</taxon>
        <taxon>Eubacteriales</taxon>
        <taxon>Clostridiaceae</taxon>
        <taxon>Hathewaya</taxon>
    </lineage>
</organism>
<dbReference type="GO" id="GO:0005829">
    <property type="term" value="C:cytosol"/>
    <property type="evidence" value="ECO:0007669"/>
    <property type="project" value="TreeGrafter"/>
</dbReference>
<dbReference type="KEGG" id="hhw:NCTC503_02154"/>
<evidence type="ECO:0000256" key="1">
    <source>
        <dbReference type="ARBA" id="ARBA00022679"/>
    </source>
</evidence>
<accession>A0A4U9RQ68</accession>
<sequence>MNKISIIGIGGITALGTDINDIWEKLKSDEEVNIDYECEYNIPLVIKKNLLRRMDRFSHMGVYVTTKAIEDLKEDLSSIPKQRIGTIFSTGYGPMKTNIEFCRQVVEDEPDFCSPTVFSNTVANACLGHICMLFKFTGVSTMLMGSNNIGYSVMLMEENKADYIVVGSIEEPDSELIKAFKSRQELSYPISECALALILKREGCSETNKGYCNIETFSECNLGIHPFKKILDSHSIEYKIRRTIENTIKQSIDKKIDAIICSGDPICINNHEIKTINQLVPECKVVDKTKELFGETLGSTLNLNVAIAALCIKNQLIPKSITNTNQDIKNPKQILVCGYDISGNYTTILVSK</sequence>
<dbReference type="InterPro" id="IPR016039">
    <property type="entry name" value="Thiolase-like"/>
</dbReference>
<dbReference type="EC" id="2.3.1.179" evidence="3"/>
<reference evidence="3 4" key="1">
    <citation type="submission" date="2019-05" db="EMBL/GenBank/DDBJ databases">
        <authorList>
            <consortium name="Pathogen Informatics"/>
        </authorList>
    </citation>
    <scope>NUCLEOTIDE SEQUENCE [LARGE SCALE GENOMIC DNA]</scope>
    <source>
        <strain evidence="3 4">NCTC503</strain>
    </source>
</reference>
<dbReference type="Gene3D" id="3.40.47.10">
    <property type="match status" value="1"/>
</dbReference>
<dbReference type="InterPro" id="IPR000794">
    <property type="entry name" value="Beta-ketoacyl_synthase"/>
</dbReference>
<dbReference type="Pfam" id="PF00109">
    <property type="entry name" value="ketoacyl-synt"/>
    <property type="match status" value="1"/>
</dbReference>
<keyword evidence="4" id="KW-1185">Reference proteome</keyword>
<dbReference type="EMBL" id="LR590481">
    <property type="protein sequence ID" value="VTQ93651.1"/>
    <property type="molecule type" value="Genomic_DNA"/>
</dbReference>
<name>A0A4U9RQ68_HATHI</name>
<protein>
    <submittedName>
        <fullName evidence="3">3-oxoacyl-ACP synthase</fullName>
        <ecNumber evidence="3">2.3.1.179</ecNumber>
        <ecNumber evidence="3">2.3.1.41</ecNumber>
    </submittedName>
</protein>
<feature type="domain" description="Beta-ketoacyl synthase-like N-terminal" evidence="2">
    <location>
        <begin position="48"/>
        <end position="171"/>
    </location>
</feature>
<dbReference type="RefSeq" id="WP_138210719.1">
    <property type="nucleotide sequence ID" value="NZ_CBCRUQ010000013.1"/>
</dbReference>
<dbReference type="SUPFAM" id="SSF53901">
    <property type="entry name" value="Thiolase-like"/>
    <property type="match status" value="1"/>
</dbReference>